<evidence type="ECO:0000313" key="2">
    <source>
        <dbReference type="EMBL" id="RKJ94144.1"/>
    </source>
</evidence>
<evidence type="ECO:0000256" key="1">
    <source>
        <dbReference type="SAM" id="SignalP"/>
    </source>
</evidence>
<dbReference type="Proteomes" id="UP000216225">
    <property type="component" value="Unassembled WGS sequence"/>
</dbReference>
<dbReference type="AlphaFoldDB" id="A0A3R7HLN0"/>
<dbReference type="InterPro" id="IPR050772">
    <property type="entry name" value="Hydratase-Decarb/MhpD_sf"/>
</dbReference>
<feature type="chain" id="PRO_5018570908" evidence="1">
    <location>
        <begin position="25"/>
        <end position="291"/>
    </location>
</feature>
<accession>A0A3R7HLN0</accession>
<dbReference type="InterPro" id="IPR036663">
    <property type="entry name" value="Fumarylacetoacetase_C_sf"/>
</dbReference>
<keyword evidence="2" id="KW-0378">Hydrolase</keyword>
<name>A0A3R7HLN0_9BURK</name>
<dbReference type="PANTHER" id="PTHR30143:SF0">
    <property type="entry name" value="2-KETO-4-PENTENOATE HYDRATASE"/>
    <property type="match status" value="1"/>
</dbReference>
<reference evidence="2 3" key="1">
    <citation type="submission" date="2018-09" db="EMBL/GenBank/DDBJ databases">
        <title>Genome comparison of Alicycliphilus sp. BQ1, a polyurethanolytic bacterium, with its closest phylogenetic relatives Alicycliphilus denitrificans BC and K601, unable to attack polyurethane.</title>
        <authorList>
            <person name="Loza-Tavera H."/>
            <person name="Lozano L."/>
            <person name="Cevallos M."/>
            <person name="Maya-Lucas O."/>
            <person name="Garcia-Mena J."/>
            <person name="Hernandez J."/>
        </authorList>
    </citation>
    <scope>NUCLEOTIDE SEQUENCE [LARGE SCALE GENOMIC DNA]</scope>
    <source>
        <strain evidence="2 3">BQ1</strain>
    </source>
</reference>
<organism evidence="2 3">
    <name type="scientific">Alicycliphilus denitrificans</name>
    <dbReference type="NCBI Taxonomy" id="179636"/>
    <lineage>
        <taxon>Bacteria</taxon>
        <taxon>Pseudomonadati</taxon>
        <taxon>Pseudomonadota</taxon>
        <taxon>Betaproteobacteria</taxon>
        <taxon>Burkholderiales</taxon>
        <taxon>Comamonadaceae</taxon>
        <taxon>Alicycliphilus</taxon>
    </lineage>
</organism>
<keyword evidence="1" id="KW-0732">Signal</keyword>
<dbReference type="EMBL" id="NKDB02000006">
    <property type="protein sequence ID" value="RKJ94144.1"/>
    <property type="molecule type" value="Genomic_DNA"/>
</dbReference>
<gene>
    <name evidence="2" type="ORF">CE154_020800</name>
</gene>
<sequence length="291" mass="30447">MTMKQSFTALGAGLALALAMGAQAQCLSDGEVGVLASHYSSKTPAPNFPALSDADGACTRAKFNVLLASSLGKVVGYKAGLTNPAVQKRFRTDKPVWGKLYEGMVQPSGAAVPAAFGARPLYEADMLVRVKDAAINHARTPYEVLQHIDQVIPFIELPDLIVQAPPQLNGPGVAAINVGARLGVAGQPIAVPATRGERYALLDALERMEVQLTNDKGELLASGKGSDILGQPLNAVVWLAQALQQEDITLQPGDLVSLGSFSPLLPPRAGLGVTATYVGLPGARPVQVHFK</sequence>
<protein>
    <submittedName>
        <fullName evidence="2">Fumarylacetoacetate hydrolase</fullName>
    </submittedName>
</protein>
<feature type="signal peptide" evidence="1">
    <location>
        <begin position="1"/>
        <end position="24"/>
    </location>
</feature>
<evidence type="ECO:0000313" key="3">
    <source>
        <dbReference type="Proteomes" id="UP000216225"/>
    </source>
</evidence>
<dbReference type="GO" id="GO:0008684">
    <property type="term" value="F:2-oxopent-4-enoate hydratase activity"/>
    <property type="evidence" value="ECO:0007669"/>
    <property type="project" value="TreeGrafter"/>
</dbReference>
<dbReference type="GO" id="GO:0016787">
    <property type="term" value="F:hydrolase activity"/>
    <property type="evidence" value="ECO:0007669"/>
    <property type="project" value="UniProtKB-KW"/>
</dbReference>
<dbReference type="Gene3D" id="3.90.850.10">
    <property type="entry name" value="Fumarylacetoacetase-like, C-terminal domain"/>
    <property type="match status" value="1"/>
</dbReference>
<dbReference type="PANTHER" id="PTHR30143">
    <property type="entry name" value="ACID HYDRATASE"/>
    <property type="match status" value="1"/>
</dbReference>
<dbReference type="SUPFAM" id="SSF56529">
    <property type="entry name" value="FAH"/>
    <property type="match status" value="1"/>
</dbReference>
<proteinExistence type="predicted"/>
<comment type="caution">
    <text evidence="2">The sequence shown here is derived from an EMBL/GenBank/DDBJ whole genome shotgun (WGS) entry which is preliminary data.</text>
</comment>
<dbReference type="GO" id="GO:0005737">
    <property type="term" value="C:cytoplasm"/>
    <property type="evidence" value="ECO:0007669"/>
    <property type="project" value="TreeGrafter"/>
</dbReference>
<dbReference type="RefSeq" id="WP_094437318.1">
    <property type="nucleotide sequence ID" value="NZ_AP024172.1"/>
</dbReference>